<dbReference type="PANTHER" id="PTHR43537:SF41">
    <property type="entry name" value="TRANSCRIPTIONAL REGULATORY PROTEIN"/>
    <property type="match status" value="1"/>
</dbReference>
<dbReference type="PRINTS" id="PR00035">
    <property type="entry name" value="HTHGNTR"/>
</dbReference>
<dbReference type="SMART" id="SM00345">
    <property type="entry name" value="HTH_GNTR"/>
    <property type="match status" value="1"/>
</dbReference>
<dbReference type="RefSeq" id="WP_161887132.1">
    <property type="nucleotide sequence ID" value="NZ_CP017146.1"/>
</dbReference>
<dbReference type="Pfam" id="PF00392">
    <property type="entry name" value="GntR"/>
    <property type="match status" value="1"/>
</dbReference>
<dbReference type="InterPro" id="IPR000524">
    <property type="entry name" value="Tscrpt_reg_HTH_GntR"/>
</dbReference>
<dbReference type="Gene3D" id="1.10.10.10">
    <property type="entry name" value="Winged helix-like DNA-binding domain superfamily/Winged helix DNA-binding domain"/>
    <property type="match status" value="1"/>
</dbReference>
<evidence type="ECO:0000313" key="5">
    <source>
        <dbReference type="EMBL" id="QHO70739.1"/>
    </source>
</evidence>
<organism evidence="5 6">
    <name type="scientific">Marisediminicola antarctica</name>
    <dbReference type="NCBI Taxonomy" id="674079"/>
    <lineage>
        <taxon>Bacteria</taxon>
        <taxon>Bacillati</taxon>
        <taxon>Actinomycetota</taxon>
        <taxon>Actinomycetes</taxon>
        <taxon>Micrococcales</taxon>
        <taxon>Microbacteriaceae</taxon>
        <taxon>Marisediminicola</taxon>
    </lineage>
</organism>
<evidence type="ECO:0000256" key="2">
    <source>
        <dbReference type="ARBA" id="ARBA00023125"/>
    </source>
</evidence>
<dbReference type="SUPFAM" id="SSF46785">
    <property type="entry name" value="Winged helix' DNA-binding domain"/>
    <property type="match status" value="1"/>
</dbReference>
<keyword evidence="2" id="KW-0238">DNA-binding</keyword>
<name>A0A7L5AQT9_9MICO</name>
<dbReference type="CDD" id="cd07377">
    <property type="entry name" value="WHTH_GntR"/>
    <property type="match status" value="1"/>
</dbReference>
<keyword evidence="3" id="KW-0804">Transcription</keyword>
<dbReference type="SUPFAM" id="SSF48008">
    <property type="entry name" value="GntR ligand-binding domain-like"/>
    <property type="match status" value="1"/>
</dbReference>
<evidence type="ECO:0000256" key="3">
    <source>
        <dbReference type="ARBA" id="ARBA00023163"/>
    </source>
</evidence>
<dbReference type="GO" id="GO:0003700">
    <property type="term" value="F:DNA-binding transcription factor activity"/>
    <property type="evidence" value="ECO:0007669"/>
    <property type="project" value="InterPro"/>
</dbReference>
<keyword evidence="1" id="KW-0805">Transcription regulation</keyword>
<dbReference type="AlphaFoldDB" id="A0A7L5AQT9"/>
<dbReference type="GO" id="GO:0003677">
    <property type="term" value="F:DNA binding"/>
    <property type="evidence" value="ECO:0007669"/>
    <property type="project" value="UniProtKB-KW"/>
</dbReference>
<dbReference type="KEGG" id="mant:BHD05_14885"/>
<sequence length="229" mass="26608">MSKPATRDGNASTRIADSIRASILAGDYPPDTRIRQEDVAERFGASRLPVREALRVLESDGLVRLVANTGAWVNRLTLAECEEIYQTRERLEPLLLRYAMPHLDDDRLDRLDELARAMEETTEVEEFLRLDREFHLSSYEPGNTHILGDLVHRLWNSTQYYRRAYTMLLDDNRRRIMHDEHHLLTTALREGDADGAERVVESHIRRTRLQLARHPEVFDVPTSREAHSE</sequence>
<dbReference type="PROSITE" id="PS50949">
    <property type="entry name" value="HTH_GNTR"/>
    <property type="match status" value="1"/>
</dbReference>
<dbReference type="PANTHER" id="PTHR43537">
    <property type="entry name" value="TRANSCRIPTIONAL REGULATOR, GNTR FAMILY"/>
    <property type="match status" value="1"/>
</dbReference>
<keyword evidence="6" id="KW-1185">Reference proteome</keyword>
<dbReference type="OrthoDB" id="9816161at2"/>
<evidence type="ECO:0000313" key="6">
    <source>
        <dbReference type="Proteomes" id="UP000464507"/>
    </source>
</evidence>
<evidence type="ECO:0000259" key="4">
    <source>
        <dbReference type="PROSITE" id="PS50949"/>
    </source>
</evidence>
<dbReference type="Proteomes" id="UP000464507">
    <property type="component" value="Chromosome"/>
</dbReference>
<reference evidence="5 6" key="1">
    <citation type="submission" date="2016-09" db="EMBL/GenBank/DDBJ databases">
        <title>Complete genome sequence of microbes from the polar regions.</title>
        <authorList>
            <person name="Liao L."/>
            <person name="Chen B."/>
        </authorList>
    </citation>
    <scope>NUCLEOTIDE SEQUENCE [LARGE SCALE GENOMIC DNA]</scope>
    <source>
        <strain evidence="5 6">ZS314</strain>
    </source>
</reference>
<dbReference type="Pfam" id="PF07729">
    <property type="entry name" value="FCD"/>
    <property type="match status" value="1"/>
</dbReference>
<dbReference type="InterPro" id="IPR036388">
    <property type="entry name" value="WH-like_DNA-bd_sf"/>
</dbReference>
<accession>A0A7L5AQT9</accession>
<protein>
    <submittedName>
        <fullName evidence="5">GntR family transcriptional regulator</fullName>
    </submittedName>
</protein>
<dbReference type="EMBL" id="CP017146">
    <property type="protein sequence ID" value="QHO70739.1"/>
    <property type="molecule type" value="Genomic_DNA"/>
</dbReference>
<proteinExistence type="predicted"/>
<evidence type="ECO:0000256" key="1">
    <source>
        <dbReference type="ARBA" id="ARBA00023015"/>
    </source>
</evidence>
<dbReference type="Gene3D" id="1.20.120.530">
    <property type="entry name" value="GntR ligand-binding domain-like"/>
    <property type="match status" value="1"/>
</dbReference>
<dbReference type="InterPro" id="IPR036390">
    <property type="entry name" value="WH_DNA-bd_sf"/>
</dbReference>
<dbReference type="SMART" id="SM00895">
    <property type="entry name" value="FCD"/>
    <property type="match status" value="1"/>
</dbReference>
<feature type="domain" description="HTH gntR-type" evidence="4">
    <location>
        <begin position="9"/>
        <end position="76"/>
    </location>
</feature>
<dbReference type="InterPro" id="IPR008920">
    <property type="entry name" value="TF_FadR/GntR_C"/>
</dbReference>
<gene>
    <name evidence="5" type="ORF">BHD05_14885</name>
</gene>
<dbReference type="InterPro" id="IPR011711">
    <property type="entry name" value="GntR_C"/>
</dbReference>